<reference evidence="6" key="1">
    <citation type="submission" date="2021-04" db="EMBL/GenBank/DDBJ databases">
        <title>Genome based classification of Actinospica acidithermotolerans sp. nov., an actinobacterium isolated from an Indonesian hot spring.</title>
        <authorList>
            <person name="Kusuma A.B."/>
            <person name="Putra K.E."/>
            <person name="Nafisah S."/>
            <person name="Loh J."/>
            <person name="Nouioui I."/>
            <person name="Goodfellow M."/>
        </authorList>
    </citation>
    <scope>NUCLEOTIDE SEQUENCE</scope>
    <source>
        <strain evidence="6">MGRD01-02</strain>
    </source>
</reference>
<dbReference type="Proteomes" id="UP000676325">
    <property type="component" value="Unassembled WGS sequence"/>
</dbReference>
<name>A0A941E507_9ACTN</name>
<dbReference type="SUPFAM" id="SSF50022">
    <property type="entry name" value="ISP domain"/>
    <property type="match status" value="1"/>
</dbReference>
<evidence type="ECO:0000256" key="2">
    <source>
        <dbReference type="ARBA" id="ARBA00022723"/>
    </source>
</evidence>
<dbReference type="GO" id="GO:0016705">
    <property type="term" value="F:oxidoreductase activity, acting on paired donors, with incorporation or reduction of molecular oxygen"/>
    <property type="evidence" value="ECO:0007669"/>
    <property type="project" value="UniProtKB-ARBA"/>
</dbReference>
<proteinExistence type="predicted"/>
<keyword evidence="7" id="KW-1185">Reference proteome</keyword>
<gene>
    <name evidence="6" type="ORF">KDK95_03005</name>
</gene>
<dbReference type="RefSeq" id="WP_212516411.1">
    <property type="nucleotide sequence ID" value="NZ_JAGSOH010000004.1"/>
</dbReference>
<protein>
    <submittedName>
        <fullName evidence="6">Non-heme iron oxygenase ferredoxin subunit</fullName>
    </submittedName>
</protein>
<keyword evidence="4" id="KW-0411">Iron-sulfur</keyword>
<keyword evidence="1" id="KW-0001">2Fe-2S</keyword>
<evidence type="ECO:0000256" key="4">
    <source>
        <dbReference type="ARBA" id="ARBA00023014"/>
    </source>
</evidence>
<keyword evidence="3" id="KW-0408">Iron</keyword>
<dbReference type="PANTHER" id="PTHR21496:SF23">
    <property type="entry name" value="3-PHENYLPROPIONATE_CINNAMIC ACID DIOXYGENASE FERREDOXIN SUBUNIT"/>
    <property type="match status" value="1"/>
</dbReference>
<organism evidence="6 7">
    <name type="scientific">Actinospica acidithermotolerans</name>
    <dbReference type="NCBI Taxonomy" id="2828514"/>
    <lineage>
        <taxon>Bacteria</taxon>
        <taxon>Bacillati</taxon>
        <taxon>Actinomycetota</taxon>
        <taxon>Actinomycetes</taxon>
        <taxon>Catenulisporales</taxon>
        <taxon>Actinospicaceae</taxon>
        <taxon>Actinospica</taxon>
    </lineage>
</organism>
<dbReference type="GO" id="GO:0046872">
    <property type="term" value="F:metal ion binding"/>
    <property type="evidence" value="ECO:0007669"/>
    <property type="project" value="UniProtKB-KW"/>
</dbReference>
<evidence type="ECO:0000313" key="6">
    <source>
        <dbReference type="EMBL" id="MBR7825261.1"/>
    </source>
</evidence>
<evidence type="ECO:0000259" key="5">
    <source>
        <dbReference type="PROSITE" id="PS51296"/>
    </source>
</evidence>
<dbReference type="GO" id="GO:0051537">
    <property type="term" value="F:2 iron, 2 sulfur cluster binding"/>
    <property type="evidence" value="ECO:0007669"/>
    <property type="project" value="UniProtKB-KW"/>
</dbReference>
<evidence type="ECO:0000313" key="7">
    <source>
        <dbReference type="Proteomes" id="UP000676325"/>
    </source>
</evidence>
<dbReference type="InterPro" id="IPR036922">
    <property type="entry name" value="Rieske_2Fe-2S_sf"/>
</dbReference>
<dbReference type="CDD" id="cd03528">
    <property type="entry name" value="Rieske_RO_ferredoxin"/>
    <property type="match status" value="1"/>
</dbReference>
<evidence type="ECO:0000256" key="3">
    <source>
        <dbReference type="ARBA" id="ARBA00023004"/>
    </source>
</evidence>
<dbReference type="InterPro" id="IPR017941">
    <property type="entry name" value="Rieske_2Fe-2S"/>
</dbReference>
<dbReference type="AlphaFoldDB" id="A0A941E507"/>
<dbReference type="EMBL" id="JAGSOH010000004">
    <property type="protein sequence ID" value="MBR7825261.1"/>
    <property type="molecule type" value="Genomic_DNA"/>
</dbReference>
<sequence>MSRHVEPEWEAVGSVADFEPDRPERCEVGDVAVMVVRTSDDRVHALFDTCSHAEVPLSEGEIVDGEIECWLHGSTFNLTTGKPSCLPAVDPVPVYPTKIEGDVIYVATNVEL</sequence>
<comment type="caution">
    <text evidence="6">The sequence shown here is derived from an EMBL/GenBank/DDBJ whole genome shotgun (WGS) entry which is preliminary data.</text>
</comment>
<feature type="domain" description="Rieske" evidence="5">
    <location>
        <begin position="10"/>
        <end position="106"/>
    </location>
</feature>
<dbReference type="PANTHER" id="PTHR21496">
    <property type="entry name" value="FERREDOXIN-RELATED"/>
    <property type="match status" value="1"/>
</dbReference>
<keyword evidence="2" id="KW-0479">Metal-binding</keyword>
<dbReference type="GO" id="GO:0004497">
    <property type="term" value="F:monooxygenase activity"/>
    <property type="evidence" value="ECO:0007669"/>
    <property type="project" value="UniProtKB-ARBA"/>
</dbReference>
<evidence type="ECO:0000256" key="1">
    <source>
        <dbReference type="ARBA" id="ARBA00022714"/>
    </source>
</evidence>
<accession>A0A941E507</accession>
<dbReference type="Gene3D" id="2.102.10.10">
    <property type="entry name" value="Rieske [2Fe-2S] iron-sulphur domain"/>
    <property type="match status" value="1"/>
</dbReference>
<dbReference type="Pfam" id="PF00355">
    <property type="entry name" value="Rieske"/>
    <property type="match status" value="1"/>
</dbReference>
<dbReference type="PROSITE" id="PS51296">
    <property type="entry name" value="RIESKE"/>
    <property type="match status" value="1"/>
</dbReference>